<evidence type="ECO:0000313" key="4">
    <source>
        <dbReference type="EMBL" id="RDX52218.1"/>
    </source>
</evidence>
<keyword evidence="2" id="KW-0812">Transmembrane</keyword>
<sequence>MPTLILRTLIFLWSSAAAWAVTTTVIDDSDSRFLYSGSWTRNPISDPEMLNYHGSLTFTNDTTALVTFNFSGAIQIQVFGAFPVAGTFPMHSAYSIDGTGVTQYEPPGVIGHPAYHQQFFNSNTLSTGTHKLVISNLGQAYYLDYIQLILPAAPSSTSTHGPVASEPSQSPAPASPGTTPTTQTAASSTVAVITQGLTITTTQTTQDAASPTSVHSTSVGSTPVSSPPISPITSTDARGSTSPPASTTQDVPIAATSSGKSLRSKAVTLPPGDYAAIAAGGLFAFVVVVVGVWFLCPKRRRHSMANAVDPFDPGFTSFASSEKAELSPRSHAYINRTSSTASNSDGPYTTVDETRSVESSTRSPSQEYVPEERSGLPEKAEYEPLGAIRIVAYLSGFDLEAGSSGL</sequence>
<feature type="transmembrane region" description="Helical" evidence="2">
    <location>
        <begin position="274"/>
        <end position="296"/>
    </location>
</feature>
<keyword evidence="2" id="KW-1133">Transmembrane helix</keyword>
<feature type="region of interest" description="Disordered" evidence="1">
    <location>
        <begin position="203"/>
        <end position="262"/>
    </location>
</feature>
<evidence type="ECO:0000256" key="1">
    <source>
        <dbReference type="SAM" id="MobiDB-lite"/>
    </source>
</evidence>
<feature type="compositionally biased region" description="Low complexity" evidence="1">
    <location>
        <begin position="162"/>
        <end position="186"/>
    </location>
</feature>
<dbReference type="STRING" id="139420.A0A371DI73"/>
<evidence type="ECO:0000256" key="3">
    <source>
        <dbReference type="SAM" id="SignalP"/>
    </source>
</evidence>
<dbReference type="Gene3D" id="2.60.120.260">
    <property type="entry name" value="Galactose-binding domain-like"/>
    <property type="match status" value="1"/>
</dbReference>
<proteinExistence type="predicted"/>
<feature type="compositionally biased region" description="Low complexity" evidence="1">
    <location>
        <begin position="203"/>
        <end position="224"/>
    </location>
</feature>
<evidence type="ECO:0000313" key="5">
    <source>
        <dbReference type="Proteomes" id="UP000256964"/>
    </source>
</evidence>
<dbReference type="OrthoDB" id="2757832at2759"/>
<accession>A0A371DI73</accession>
<keyword evidence="2" id="KW-0472">Membrane</keyword>
<organism evidence="4 5">
    <name type="scientific">Lentinus brumalis</name>
    <dbReference type="NCBI Taxonomy" id="2498619"/>
    <lineage>
        <taxon>Eukaryota</taxon>
        <taxon>Fungi</taxon>
        <taxon>Dikarya</taxon>
        <taxon>Basidiomycota</taxon>
        <taxon>Agaricomycotina</taxon>
        <taxon>Agaricomycetes</taxon>
        <taxon>Polyporales</taxon>
        <taxon>Polyporaceae</taxon>
        <taxon>Lentinus</taxon>
    </lineage>
</organism>
<feature type="region of interest" description="Disordered" evidence="1">
    <location>
        <begin position="156"/>
        <end position="186"/>
    </location>
</feature>
<feature type="region of interest" description="Disordered" evidence="1">
    <location>
        <begin position="334"/>
        <end position="377"/>
    </location>
</feature>
<evidence type="ECO:0000256" key="2">
    <source>
        <dbReference type="SAM" id="Phobius"/>
    </source>
</evidence>
<feature type="compositionally biased region" description="Polar residues" evidence="1">
    <location>
        <begin position="236"/>
        <end position="261"/>
    </location>
</feature>
<keyword evidence="3" id="KW-0732">Signal</keyword>
<evidence type="ECO:0008006" key="6">
    <source>
        <dbReference type="Google" id="ProtNLM"/>
    </source>
</evidence>
<feature type="compositionally biased region" description="Polar residues" evidence="1">
    <location>
        <begin position="335"/>
        <end position="347"/>
    </location>
</feature>
<gene>
    <name evidence="4" type="ORF">OH76DRAFT_1480827</name>
</gene>
<protein>
    <recommendedName>
        <fullName evidence="6">Mid2 domain-containing protein</fullName>
    </recommendedName>
</protein>
<reference evidence="4 5" key="1">
    <citation type="journal article" date="2018" name="Biotechnol. Biofuels">
        <title>Integrative visual omics of the white-rot fungus Polyporus brumalis exposes the biotechnological potential of its oxidative enzymes for delignifying raw plant biomass.</title>
        <authorList>
            <person name="Miyauchi S."/>
            <person name="Rancon A."/>
            <person name="Drula E."/>
            <person name="Hage H."/>
            <person name="Chaduli D."/>
            <person name="Favel A."/>
            <person name="Grisel S."/>
            <person name="Henrissat B."/>
            <person name="Herpoel-Gimbert I."/>
            <person name="Ruiz-Duenas F.J."/>
            <person name="Chevret D."/>
            <person name="Hainaut M."/>
            <person name="Lin J."/>
            <person name="Wang M."/>
            <person name="Pangilinan J."/>
            <person name="Lipzen A."/>
            <person name="Lesage-Meessen L."/>
            <person name="Navarro D."/>
            <person name="Riley R."/>
            <person name="Grigoriev I.V."/>
            <person name="Zhou S."/>
            <person name="Raouche S."/>
            <person name="Rosso M.N."/>
        </authorList>
    </citation>
    <scope>NUCLEOTIDE SEQUENCE [LARGE SCALE GENOMIC DNA]</scope>
    <source>
        <strain evidence="4 5">BRFM 1820</strain>
    </source>
</reference>
<feature type="compositionally biased region" description="Polar residues" evidence="1">
    <location>
        <begin position="357"/>
        <end position="366"/>
    </location>
</feature>
<name>A0A371DI73_9APHY</name>
<keyword evidence="5" id="KW-1185">Reference proteome</keyword>
<feature type="chain" id="PRO_5016918340" description="Mid2 domain-containing protein" evidence="3">
    <location>
        <begin position="21"/>
        <end position="406"/>
    </location>
</feature>
<dbReference type="EMBL" id="KZ857391">
    <property type="protein sequence ID" value="RDX52218.1"/>
    <property type="molecule type" value="Genomic_DNA"/>
</dbReference>
<dbReference type="Proteomes" id="UP000256964">
    <property type="component" value="Unassembled WGS sequence"/>
</dbReference>
<feature type="signal peptide" evidence="3">
    <location>
        <begin position="1"/>
        <end position="20"/>
    </location>
</feature>
<dbReference type="AlphaFoldDB" id="A0A371DI73"/>